<evidence type="ECO:0000313" key="2">
    <source>
        <dbReference type="Proteomes" id="UP000000268"/>
    </source>
</evidence>
<protein>
    <submittedName>
        <fullName evidence="1">Uncharacterized protein</fullName>
    </submittedName>
</protein>
<sequence>MQSNSENNRFLCVASNMQYLAFVENLENPTFHVEKTLHIWQ</sequence>
<dbReference type="EMBL" id="CP000841">
    <property type="protein sequence ID" value="ABW32589.1"/>
    <property type="molecule type" value="Genomic_DNA"/>
</dbReference>
<evidence type="ECO:0000313" key="1">
    <source>
        <dbReference type="EMBL" id="ABW32589.1"/>
    </source>
</evidence>
<dbReference type="KEGG" id="amr:AM1_D0094"/>
<keyword evidence="2" id="KW-1185">Reference proteome</keyword>
<gene>
    <name evidence="1" type="ordered locus">AM1_D0094</name>
</gene>
<name>A8ZNK3_ACAM1</name>
<organism evidence="1 2">
    <name type="scientific">Acaryochloris marina (strain MBIC 11017)</name>
    <dbReference type="NCBI Taxonomy" id="329726"/>
    <lineage>
        <taxon>Bacteria</taxon>
        <taxon>Bacillati</taxon>
        <taxon>Cyanobacteriota</taxon>
        <taxon>Cyanophyceae</taxon>
        <taxon>Acaryochloridales</taxon>
        <taxon>Acaryochloridaceae</taxon>
        <taxon>Acaryochloris</taxon>
    </lineage>
</organism>
<proteinExistence type="predicted"/>
<geneLocation type="plasmid" evidence="1 2">
    <name>pREB4</name>
</geneLocation>
<accession>A8ZNK3</accession>
<dbReference type="Proteomes" id="UP000000268">
    <property type="component" value="Plasmid pREB4"/>
</dbReference>
<dbReference type="AlphaFoldDB" id="A8ZNK3"/>
<keyword evidence="1" id="KW-0614">Plasmid</keyword>
<reference evidence="1 2" key="1">
    <citation type="journal article" date="2008" name="Proc. Natl. Acad. Sci. U.S.A.">
        <title>Niche adaptation and genome expansion in the chlorophyll d-producing cyanobacterium Acaryochloris marina.</title>
        <authorList>
            <person name="Swingley W.D."/>
            <person name="Chen M."/>
            <person name="Cheung P.C."/>
            <person name="Conrad A.L."/>
            <person name="Dejesa L.C."/>
            <person name="Hao J."/>
            <person name="Honchak B.M."/>
            <person name="Karbach L.E."/>
            <person name="Kurdoglu A."/>
            <person name="Lahiri S."/>
            <person name="Mastrian S.D."/>
            <person name="Miyashita H."/>
            <person name="Page L."/>
            <person name="Ramakrishna P."/>
            <person name="Satoh S."/>
            <person name="Sattley W.M."/>
            <person name="Shimada Y."/>
            <person name="Taylor H.L."/>
            <person name="Tomo T."/>
            <person name="Tsuchiya T."/>
            <person name="Wang Z.T."/>
            <person name="Raymond J."/>
            <person name="Mimuro M."/>
            <person name="Blankenship R.E."/>
            <person name="Touchman J.W."/>
        </authorList>
    </citation>
    <scope>NUCLEOTIDE SEQUENCE [LARGE SCALE GENOMIC DNA]</scope>
    <source>
        <strain evidence="2">MBIC 11017</strain>
        <plasmid evidence="2">Plasmid pREB4</plasmid>
    </source>
</reference>
<dbReference type="HOGENOM" id="CLU_3264102_0_0_3"/>